<dbReference type="Pfam" id="PF11579">
    <property type="entry name" value="DUF3238"/>
    <property type="match status" value="1"/>
</dbReference>
<evidence type="ECO:0000313" key="1">
    <source>
        <dbReference type="EMBL" id="ETT86791.1"/>
    </source>
</evidence>
<accession>W4F401</accession>
<comment type="caution">
    <text evidence="1">The sequence shown here is derived from an EMBL/GenBank/DDBJ whole genome shotgun (WGS) entry which is preliminary data.</text>
</comment>
<dbReference type="EMBL" id="ASQA01000013">
    <property type="protein sequence ID" value="ETT86791.1"/>
    <property type="molecule type" value="Genomic_DNA"/>
</dbReference>
<organism evidence="1 2">
    <name type="scientific">Viridibacillus arenosi FSL R5-213</name>
    <dbReference type="NCBI Taxonomy" id="1227360"/>
    <lineage>
        <taxon>Bacteria</taxon>
        <taxon>Bacillati</taxon>
        <taxon>Bacillota</taxon>
        <taxon>Bacilli</taxon>
        <taxon>Bacillales</taxon>
        <taxon>Caryophanaceae</taxon>
        <taxon>Viridibacillus</taxon>
    </lineage>
</organism>
<keyword evidence="2" id="KW-1185">Reference proteome</keyword>
<dbReference type="InterPro" id="IPR021631">
    <property type="entry name" value="DUF3238"/>
</dbReference>
<name>W4F401_9BACL</name>
<sequence>MLHIYTHNFRETGDTPKALDGDMEYSFKKTI</sequence>
<reference evidence="1 2" key="1">
    <citation type="journal article" date="2014" name="BMC Genomics">
        <title>Genomic comparison of sporeforming bacilli isolated from milk.</title>
        <authorList>
            <person name="Moreno Switt A.I."/>
            <person name="Andrus A.D."/>
            <person name="Ranieri M.L."/>
            <person name="Orsi R.H."/>
            <person name="Ivy R."/>
            <person name="den Bakker H.C."/>
            <person name="Martin N.H."/>
            <person name="Wiedmann M."/>
            <person name="Boor K.J."/>
        </authorList>
    </citation>
    <scope>NUCLEOTIDE SEQUENCE [LARGE SCALE GENOMIC DNA]</scope>
    <source>
        <strain evidence="1 2">FSL R5-213</strain>
    </source>
</reference>
<evidence type="ECO:0000313" key="2">
    <source>
        <dbReference type="Proteomes" id="UP000019062"/>
    </source>
</evidence>
<protein>
    <submittedName>
        <fullName evidence="1">Uncharacterized protein</fullName>
    </submittedName>
</protein>
<proteinExistence type="predicted"/>
<dbReference type="AlphaFoldDB" id="W4F401"/>
<gene>
    <name evidence="1" type="ORF">C176_08762</name>
</gene>
<dbReference type="Proteomes" id="UP000019062">
    <property type="component" value="Unassembled WGS sequence"/>
</dbReference>